<reference evidence="1" key="1">
    <citation type="submission" date="2020-11" db="EMBL/GenBank/DDBJ databases">
        <authorList>
            <consortium name="DOE Joint Genome Institute"/>
            <person name="Ahrendt S."/>
            <person name="Riley R."/>
            <person name="Andreopoulos W."/>
            <person name="Labutti K."/>
            <person name="Pangilinan J."/>
            <person name="Ruiz-Duenas F.J."/>
            <person name="Barrasa J.M."/>
            <person name="Sanchez-Garcia M."/>
            <person name="Camarero S."/>
            <person name="Miyauchi S."/>
            <person name="Serrano A."/>
            <person name="Linde D."/>
            <person name="Babiker R."/>
            <person name="Drula E."/>
            <person name="Ayuso-Fernandez I."/>
            <person name="Pacheco R."/>
            <person name="Padilla G."/>
            <person name="Ferreira P."/>
            <person name="Barriuso J."/>
            <person name="Kellner H."/>
            <person name="Castanera R."/>
            <person name="Alfaro M."/>
            <person name="Ramirez L."/>
            <person name="Pisabarro A.G."/>
            <person name="Kuo A."/>
            <person name="Tritt A."/>
            <person name="Lipzen A."/>
            <person name="He G."/>
            <person name="Yan M."/>
            <person name="Ng V."/>
            <person name="Cullen D."/>
            <person name="Martin F."/>
            <person name="Rosso M.-N."/>
            <person name="Henrissat B."/>
            <person name="Hibbett D."/>
            <person name="Martinez A.T."/>
            <person name="Grigoriev I.V."/>
        </authorList>
    </citation>
    <scope>NUCLEOTIDE SEQUENCE</scope>
    <source>
        <strain evidence="1">CBS 506.95</strain>
    </source>
</reference>
<organism evidence="1 2">
    <name type="scientific">Crepidotus variabilis</name>
    <dbReference type="NCBI Taxonomy" id="179855"/>
    <lineage>
        <taxon>Eukaryota</taxon>
        <taxon>Fungi</taxon>
        <taxon>Dikarya</taxon>
        <taxon>Basidiomycota</taxon>
        <taxon>Agaricomycotina</taxon>
        <taxon>Agaricomycetes</taxon>
        <taxon>Agaricomycetidae</taxon>
        <taxon>Agaricales</taxon>
        <taxon>Agaricineae</taxon>
        <taxon>Crepidotaceae</taxon>
        <taxon>Crepidotus</taxon>
    </lineage>
</organism>
<proteinExistence type="predicted"/>
<dbReference type="AlphaFoldDB" id="A0A9P6EKN9"/>
<evidence type="ECO:0000313" key="1">
    <source>
        <dbReference type="EMBL" id="KAF9530827.1"/>
    </source>
</evidence>
<accession>A0A9P6EKN9</accession>
<keyword evidence="2" id="KW-1185">Reference proteome</keyword>
<dbReference type="Proteomes" id="UP000807306">
    <property type="component" value="Unassembled WGS sequence"/>
</dbReference>
<name>A0A9P6EKN9_9AGAR</name>
<protein>
    <submittedName>
        <fullName evidence="1">Uncharacterized protein</fullName>
    </submittedName>
</protein>
<evidence type="ECO:0000313" key="2">
    <source>
        <dbReference type="Proteomes" id="UP000807306"/>
    </source>
</evidence>
<sequence>MPLSVKINLTPIKPDPAAILSPRRENTVNKEALQAMEALEQTLWINWQLANAPTFVENSLPQISLTDSISWLDNTTYFMEEPQDLQTPASDAAYDAFLGGAGQPLSPLPFNGSFTALPELDATDLFLAEMEEQAKYAPVPPPAPVPHIPGEFDEFSAAVPMDFSSDEANASSDEEMS</sequence>
<gene>
    <name evidence="1" type="ORF">CPB83DRAFT_850403</name>
</gene>
<comment type="caution">
    <text evidence="1">The sequence shown here is derived from an EMBL/GenBank/DDBJ whole genome shotgun (WGS) entry which is preliminary data.</text>
</comment>
<dbReference type="EMBL" id="MU157838">
    <property type="protein sequence ID" value="KAF9530827.1"/>
    <property type="molecule type" value="Genomic_DNA"/>
</dbReference>